<dbReference type="Proteomes" id="UP000499080">
    <property type="component" value="Unassembled WGS sequence"/>
</dbReference>
<dbReference type="PROSITE" id="PS01010">
    <property type="entry name" value="CRISP_2"/>
    <property type="match status" value="1"/>
</dbReference>
<dbReference type="Gene3D" id="3.40.33.10">
    <property type="entry name" value="CAP"/>
    <property type="match status" value="1"/>
</dbReference>
<sequence>MSSSCTSQAQRSSKASQAHSMDQQIVWSKSWRIGCGYTVYKERGIYHRFYACNYGPGGNVMSEPLYKKGKPCSACPVNTCCGKSCGKRMDYPGLCKMRNPNTAPVYLRNSNDLLFFCDTAPETKACAARVSGTKTWKRVNSFSGYYDSIELKGGQSTKVKFKKEIKPSTSGFCLRVVYRKSPSKAGENDRSVADLEIITANKTTLKTLRTSTLQFLTYEISLGWNSKTKVSGSYFLHRYLVISLPLRSVR</sequence>
<name>A0A4Y2EWY1_ARAVE</name>
<dbReference type="OrthoDB" id="6411526at2759"/>
<gene>
    <name evidence="1" type="primary">CRVP_28</name>
    <name evidence="1" type="ORF">AVEN_239805_1</name>
</gene>
<dbReference type="InterPro" id="IPR035940">
    <property type="entry name" value="CAP_sf"/>
</dbReference>
<protein>
    <submittedName>
        <fullName evidence="1">CRISP/Allergen/PR-1</fullName>
    </submittedName>
</protein>
<keyword evidence="2" id="KW-1185">Reference proteome</keyword>
<accession>A0A4Y2EWY1</accession>
<evidence type="ECO:0000313" key="1">
    <source>
        <dbReference type="EMBL" id="GBM32415.1"/>
    </source>
</evidence>
<organism evidence="1 2">
    <name type="scientific">Araneus ventricosus</name>
    <name type="common">Orbweaver spider</name>
    <name type="synonym">Epeira ventricosa</name>
    <dbReference type="NCBI Taxonomy" id="182803"/>
    <lineage>
        <taxon>Eukaryota</taxon>
        <taxon>Metazoa</taxon>
        <taxon>Ecdysozoa</taxon>
        <taxon>Arthropoda</taxon>
        <taxon>Chelicerata</taxon>
        <taxon>Arachnida</taxon>
        <taxon>Araneae</taxon>
        <taxon>Araneomorphae</taxon>
        <taxon>Entelegynae</taxon>
        <taxon>Araneoidea</taxon>
        <taxon>Araneidae</taxon>
        <taxon>Araneus</taxon>
    </lineage>
</organism>
<dbReference type="SUPFAM" id="SSF55797">
    <property type="entry name" value="PR-1-like"/>
    <property type="match status" value="1"/>
</dbReference>
<dbReference type="EMBL" id="BGPR01000707">
    <property type="protein sequence ID" value="GBM32415.1"/>
    <property type="molecule type" value="Genomic_DNA"/>
</dbReference>
<proteinExistence type="predicted"/>
<dbReference type="AlphaFoldDB" id="A0A4Y2EWY1"/>
<reference evidence="1 2" key="1">
    <citation type="journal article" date="2019" name="Sci. Rep.">
        <title>Orb-weaving spider Araneus ventricosus genome elucidates the spidroin gene catalogue.</title>
        <authorList>
            <person name="Kono N."/>
            <person name="Nakamura H."/>
            <person name="Ohtoshi R."/>
            <person name="Moran D.A.P."/>
            <person name="Shinohara A."/>
            <person name="Yoshida Y."/>
            <person name="Fujiwara M."/>
            <person name="Mori M."/>
            <person name="Tomita M."/>
            <person name="Arakawa K."/>
        </authorList>
    </citation>
    <scope>NUCLEOTIDE SEQUENCE [LARGE SCALE GENOMIC DNA]</scope>
</reference>
<dbReference type="InterPro" id="IPR018244">
    <property type="entry name" value="Allrgn_V5/Tpx1_CS"/>
</dbReference>
<dbReference type="GO" id="GO:0005576">
    <property type="term" value="C:extracellular region"/>
    <property type="evidence" value="ECO:0007669"/>
    <property type="project" value="InterPro"/>
</dbReference>
<comment type="caution">
    <text evidence="1">The sequence shown here is derived from an EMBL/GenBank/DDBJ whole genome shotgun (WGS) entry which is preliminary data.</text>
</comment>
<evidence type="ECO:0000313" key="2">
    <source>
        <dbReference type="Proteomes" id="UP000499080"/>
    </source>
</evidence>